<dbReference type="AlphaFoldDB" id="A0A4Q0T115"/>
<evidence type="ECO:0000256" key="6">
    <source>
        <dbReference type="ARBA" id="ARBA00008976"/>
    </source>
</evidence>
<dbReference type="PANTHER" id="PTHR21327">
    <property type="entry name" value="GTP CYCLOHYDROLASE II-RELATED"/>
    <property type="match status" value="1"/>
</dbReference>
<evidence type="ECO:0000256" key="9">
    <source>
        <dbReference type="ARBA" id="ARBA00022619"/>
    </source>
</evidence>
<evidence type="ECO:0000256" key="3">
    <source>
        <dbReference type="ARBA" id="ARBA00002284"/>
    </source>
</evidence>
<dbReference type="InterPro" id="IPR032677">
    <property type="entry name" value="GTP_cyclohydro_II"/>
</dbReference>
<evidence type="ECO:0000256" key="4">
    <source>
        <dbReference type="ARBA" id="ARBA00004904"/>
    </source>
</evidence>
<evidence type="ECO:0000256" key="7">
    <source>
        <dbReference type="ARBA" id="ARBA00012153"/>
    </source>
</evidence>
<feature type="binding site" evidence="14">
    <location>
        <position position="65"/>
    </location>
    <ligand>
        <name>Mg(2+)</name>
        <dbReference type="ChEBI" id="CHEBI:18420"/>
        <label>1</label>
    </ligand>
</feature>
<dbReference type="SUPFAM" id="SSF142695">
    <property type="entry name" value="RibA-like"/>
    <property type="match status" value="1"/>
</dbReference>
<dbReference type="Proteomes" id="UP000289437">
    <property type="component" value="Unassembled WGS sequence"/>
</dbReference>
<evidence type="ECO:0000313" key="16">
    <source>
        <dbReference type="EMBL" id="RXH56030.1"/>
    </source>
</evidence>
<keyword evidence="12 14" id="KW-0464">Manganese</keyword>
<comment type="similarity">
    <text evidence="6">In the C-terminal section; belongs to the GTP cyclohydrolase II family.</text>
</comment>
<comment type="similarity">
    <text evidence="5">In the N-terminal section; belongs to the DHBP synthase family.</text>
</comment>
<feature type="binding site" evidence="14">
    <location>
        <begin position="177"/>
        <end position="181"/>
    </location>
    <ligand>
        <name>D-ribulose 5-phosphate</name>
        <dbReference type="ChEBI" id="CHEBI:58121"/>
    </ligand>
</feature>
<dbReference type="Gene3D" id="3.40.50.10990">
    <property type="entry name" value="GTP cyclohydrolase II"/>
    <property type="match status" value="1"/>
</dbReference>
<dbReference type="Pfam" id="PF00926">
    <property type="entry name" value="DHBP_synthase"/>
    <property type="match status" value="1"/>
</dbReference>
<dbReference type="HAMAP" id="MF_00180">
    <property type="entry name" value="RibB"/>
    <property type="match status" value="1"/>
</dbReference>
<feature type="binding site" evidence="14">
    <location>
        <begin position="64"/>
        <end position="65"/>
    </location>
    <ligand>
        <name>D-ribulose 5-phosphate</name>
        <dbReference type="ChEBI" id="CHEBI:58121"/>
    </ligand>
</feature>
<dbReference type="GO" id="GO:0005829">
    <property type="term" value="C:cytosol"/>
    <property type="evidence" value="ECO:0007669"/>
    <property type="project" value="TreeGrafter"/>
</dbReference>
<feature type="binding site" evidence="14">
    <location>
        <position position="65"/>
    </location>
    <ligand>
        <name>Mg(2+)</name>
        <dbReference type="ChEBI" id="CHEBI:18420"/>
        <label>2</label>
    </ligand>
</feature>
<evidence type="ECO:0000256" key="11">
    <source>
        <dbReference type="ARBA" id="ARBA00022842"/>
    </source>
</evidence>
<name>A0A4Q0T115_9BACT</name>
<dbReference type="GO" id="GO:0003935">
    <property type="term" value="F:GTP cyclohydrolase II activity"/>
    <property type="evidence" value="ECO:0007669"/>
    <property type="project" value="TreeGrafter"/>
</dbReference>
<keyword evidence="11 14" id="KW-0460">Magnesium</keyword>
<feature type="binding site" evidence="14">
    <location>
        <position position="69"/>
    </location>
    <ligand>
        <name>D-ribulose 5-phosphate</name>
        <dbReference type="ChEBI" id="CHEBI:58121"/>
    </ligand>
</feature>
<evidence type="ECO:0000256" key="12">
    <source>
        <dbReference type="ARBA" id="ARBA00023211"/>
    </source>
</evidence>
<evidence type="ECO:0000259" key="15">
    <source>
        <dbReference type="Pfam" id="PF00925"/>
    </source>
</evidence>
<evidence type="ECO:0000256" key="14">
    <source>
        <dbReference type="HAMAP-Rule" id="MF_00180"/>
    </source>
</evidence>
<dbReference type="GO" id="GO:0008686">
    <property type="term" value="F:3,4-dihydroxy-2-butanone-4-phosphate synthase activity"/>
    <property type="evidence" value="ECO:0007669"/>
    <property type="project" value="UniProtKB-UniRule"/>
</dbReference>
<dbReference type="Pfam" id="PF00925">
    <property type="entry name" value="GTP_cyclohydro2"/>
    <property type="match status" value="1"/>
</dbReference>
<evidence type="ECO:0000313" key="17">
    <source>
        <dbReference type="Proteomes" id="UP000289437"/>
    </source>
</evidence>
<dbReference type="InterPro" id="IPR000422">
    <property type="entry name" value="DHBP_synthase_RibB"/>
</dbReference>
<dbReference type="Gene3D" id="3.90.870.10">
    <property type="entry name" value="DHBP synthase"/>
    <property type="match status" value="1"/>
</dbReference>
<dbReference type="NCBIfam" id="TIGR00506">
    <property type="entry name" value="ribB"/>
    <property type="match status" value="1"/>
</dbReference>
<evidence type="ECO:0000256" key="10">
    <source>
        <dbReference type="ARBA" id="ARBA00022723"/>
    </source>
</evidence>
<comment type="caution">
    <text evidence="14">Lacks conserved residue(s) required for the propagation of feature annotation.</text>
</comment>
<dbReference type="PIRSF" id="PIRSF001259">
    <property type="entry name" value="RibA"/>
    <property type="match status" value="1"/>
</dbReference>
<comment type="cofactor">
    <cofactor evidence="2">
        <name>Mn(2+)</name>
        <dbReference type="ChEBI" id="CHEBI:29035"/>
    </cofactor>
</comment>
<comment type="subunit">
    <text evidence="14">Homodimer.</text>
</comment>
<keyword evidence="9 14" id="KW-0686">Riboflavin biosynthesis</keyword>
<comment type="catalytic activity">
    <reaction evidence="1 14">
        <text>D-ribulose 5-phosphate = (2S)-2-hydroxy-3-oxobutyl phosphate + formate + H(+)</text>
        <dbReference type="Rhea" id="RHEA:18457"/>
        <dbReference type="ChEBI" id="CHEBI:15378"/>
        <dbReference type="ChEBI" id="CHEBI:15740"/>
        <dbReference type="ChEBI" id="CHEBI:58121"/>
        <dbReference type="ChEBI" id="CHEBI:58830"/>
        <dbReference type="EC" id="4.1.99.12"/>
    </reaction>
</comment>
<dbReference type="GO" id="GO:0030145">
    <property type="term" value="F:manganese ion binding"/>
    <property type="evidence" value="ECO:0007669"/>
    <property type="project" value="UniProtKB-UniRule"/>
</dbReference>
<evidence type="ECO:0000256" key="13">
    <source>
        <dbReference type="ARBA" id="ARBA00023239"/>
    </source>
</evidence>
<evidence type="ECO:0000256" key="2">
    <source>
        <dbReference type="ARBA" id="ARBA00001936"/>
    </source>
</evidence>
<protein>
    <recommendedName>
        <fullName evidence="8 14">3,4-dihydroxy-2-butanone 4-phosphate synthase</fullName>
        <shortName evidence="14">DHBP synthase</shortName>
        <ecNumber evidence="7 14">4.1.99.12</ecNumber>
    </recommendedName>
</protein>
<keyword evidence="13 14" id="KW-0456">Lyase</keyword>
<proteinExistence type="inferred from homology"/>
<evidence type="ECO:0000256" key="8">
    <source>
        <dbReference type="ARBA" id="ARBA00018836"/>
    </source>
</evidence>
<dbReference type="FunFam" id="3.90.870.10:FF:000001">
    <property type="entry name" value="Riboflavin biosynthesis protein RibBA"/>
    <property type="match status" value="1"/>
</dbReference>
<dbReference type="InterPro" id="IPR036144">
    <property type="entry name" value="RibA-like_sf"/>
</dbReference>
<sequence length="421" mass="44950">MARAPGGPNEDAMAMRIEGEDYDWNVQRWPNGPGSGLIMFADVTEAVAEIKAGRMVVVVDDEDRENEGDLTLAAEFVTPEAVNFMARFGRGLICLTLTEERADYLRLGPMTQENTSRFGTAFTESVEAREGVTTGISAADRAHTMRVAIDPGSTAHDLARPGHVFPLRARKGGVLVRAGQTEASVDLARMAGLIPAGVICEIMNEDGTMARVPDLVGFCAEHGLKMVTVADLIRYRLQHERLIRAVAEGVLPTEHGEFRMIAYASEVDEGESHVALVYGDVAGDEVATVRVHTHNLAADVFGTTLGNGHAVIDESLRRIAEAGRGALIYLHNGTPGFGIDKGAGLIGGREKIVVCSENRGGEQRTLRQVGLGGQILSDLGIHKIRLLTNTVTHVPALQGFGIEIVEQVLVGSGSAKASSGR</sequence>
<dbReference type="GO" id="GO:0000287">
    <property type="term" value="F:magnesium ion binding"/>
    <property type="evidence" value="ECO:0007669"/>
    <property type="project" value="UniProtKB-UniRule"/>
</dbReference>
<comment type="cofactor">
    <cofactor evidence="14">
        <name>Mg(2+)</name>
        <dbReference type="ChEBI" id="CHEBI:18420"/>
    </cofactor>
    <cofactor evidence="14">
        <name>Mn(2+)</name>
        <dbReference type="ChEBI" id="CHEBI:29035"/>
    </cofactor>
    <text evidence="14">Binds 2 divalent metal cations per subunit. Magnesium or manganese.</text>
</comment>
<reference evidence="16 17" key="1">
    <citation type="submission" date="2018-11" db="EMBL/GenBank/DDBJ databases">
        <authorList>
            <person name="Mardanov A.V."/>
            <person name="Ravin N.V."/>
            <person name="Dedysh S.N."/>
        </authorList>
    </citation>
    <scope>NUCLEOTIDE SEQUENCE [LARGE SCALE GENOMIC DNA]</scope>
    <source>
        <strain evidence="16 17">AF10</strain>
    </source>
</reference>
<dbReference type="InterPro" id="IPR017945">
    <property type="entry name" value="DHBP_synth_RibB-like_a/b_dom"/>
</dbReference>
<comment type="caution">
    <text evidence="16">The sequence shown here is derived from an EMBL/GenBank/DDBJ whole genome shotgun (WGS) entry which is preliminary data.</text>
</comment>
<organism evidence="16 17">
    <name type="scientific">Granulicella sibirica</name>
    <dbReference type="NCBI Taxonomy" id="2479048"/>
    <lineage>
        <taxon>Bacteria</taxon>
        <taxon>Pseudomonadati</taxon>
        <taxon>Acidobacteriota</taxon>
        <taxon>Terriglobia</taxon>
        <taxon>Terriglobales</taxon>
        <taxon>Acidobacteriaceae</taxon>
        <taxon>Granulicella</taxon>
    </lineage>
</organism>
<keyword evidence="17" id="KW-1185">Reference proteome</keyword>
<reference evidence="17" key="2">
    <citation type="submission" date="2019-02" db="EMBL/GenBank/DDBJ databases">
        <title>Granulicella sibirica sp. nov., a psychrotolerant acidobacterium isolated from an organic soil layer in forested tundra, West Siberia.</title>
        <authorList>
            <person name="Oshkin I.Y."/>
            <person name="Kulichevskaya I.S."/>
            <person name="Rijpstra W.I.C."/>
            <person name="Sinninghe Damste J.S."/>
            <person name="Rakitin A.L."/>
            <person name="Ravin N.V."/>
            <person name="Dedysh S.N."/>
        </authorList>
    </citation>
    <scope>NUCLEOTIDE SEQUENCE [LARGE SCALE GENOMIC DNA]</scope>
    <source>
        <strain evidence="17">AF10</strain>
    </source>
</reference>
<dbReference type="SUPFAM" id="SSF55821">
    <property type="entry name" value="YrdC/RibB"/>
    <property type="match status" value="1"/>
</dbReference>
<feature type="site" description="Essential for catalytic activity" evidence="14">
    <location>
        <position position="201"/>
    </location>
</feature>
<feature type="domain" description="GTP cyclohydrolase II" evidence="15">
    <location>
        <begin position="247"/>
        <end position="408"/>
    </location>
</feature>
<dbReference type="EMBL" id="RDSM01000002">
    <property type="protein sequence ID" value="RXH56030.1"/>
    <property type="molecule type" value="Genomic_DNA"/>
</dbReference>
<dbReference type="PANTHER" id="PTHR21327:SF18">
    <property type="entry name" value="3,4-DIHYDROXY-2-BUTANONE 4-PHOSPHATE SYNTHASE"/>
    <property type="match status" value="1"/>
</dbReference>
<evidence type="ECO:0000256" key="5">
    <source>
        <dbReference type="ARBA" id="ARBA00005520"/>
    </source>
</evidence>
<dbReference type="GO" id="GO:0009231">
    <property type="term" value="P:riboflavin biosynthetic process"/>
    <property type="evidence" value="ECO:0007669"/>
    <property type="project" value="UniProtKB-UniRule"/>
</dbReference>
<dbReference type="UniPathway" id="UPA00275">
    <property type="reaction ID" value="UER00399"/>
</dbReference>
<comment type="pathway">
    <text evidence="4 14">Cofactor biosynthesis; riboflavin biosynthesis; 2-hydroxy-3-oxobutyl phosphate from D-ribulose 5-phosphate: step 1/1.</text>
</comment>
<comment type="similarity">
    <text evidence="14">Belongs to the DHBP synthase family.</text>
</comment>
<keyword evidence="10 14" id="KW-0479">Metal-binding</keyword>
<comment type="function">
    <text evidence="3 14">Catalyzes the conversion of D-ribulose 5-phosphate to formate and 3,4-dihydroxy-2-butanone 4-phosphate.</text>
</comment>
<evidence type="ECO:0000256" key="1">
    <source>
        <dbReference type="ARBA" id="ARBA00000141"/>
    </source>
</evidence>
<feature type="site" description="Essential for catalytic activity" evidence="14">
    <location>
        <position position="163"/>
    </location>
</feature>
<accession>A0A4Q0T115</accession>
<dbReference type="EC" id="4.1.99.12" evidence="7 14"/>
<gene>
    <name evidence="14" type="primary">ribB</name>
    <name evidence="16" type="ORF">GRAN_2887</name>
</gene>